<dbReference type="AlphaFoldDB" id="A0A6P7XM59"/>
<name>A0A6P7XM59_9AMPH</name>
<dbReference type="InterPro" id="IPR018244">
    <property type="entry name" value="Allrgn_V5/Tpx1_CS"/>
</dbReference>
<comment type="similarity">
    <text evidence="1">Belongs to the CRISP family.</text>
</comment>
<dbReference type="Proteomes" id="UP000515156">
    <property type="component" value="Chromosome 3"/>
</dbReference>
<gene>
    <name evidence="4" type="primary">LOC115465168</name>
</gene>
<dbReference type="KEGG" id="muo:115465168"/>
<dbReference type="OrthoDB" id="737510at2759"/>
<dbReference type="InterPro" id="IPR013871">
    <property type="entry name" value="Cysteine_rich_secretory"/>
</dbReference>
<dbReference type="SUPFAM" id="SSF57546">
    <property type="entry name" value="Crisp domain-like"/>
    <property type="match status" value="1"/>
</dbReference>
<dbReference type="Pfam" id="PF08562">
    <property type="entry name" value="Crisp"/>
    <property type="match status" value="1"/>
</dbReference>
<evidence type="ECO:0000256" key="1">
    <source>
        <dbReference type="ARBA" id="ARBA00009923"/>
    </source>
</evidence>
<organism evidence="3 4">
    <name type="scientific">Microcaecilia unicolor</name>
    <dbReference type="NCBI Taxonomy" id="1415580"/>
    <lineage>
        <taxon>Eukaryota</taxon>
        <taxon>Metazoa</taxon>
        <taxon>Chordata</taxon>
        <taxon>Craniata</taxon>
        <taxon>Vertebrata</taxon>
        <taxon>Euteleostomi</taxon>
        <taxon>Amphibia</taxon>
        <taxon>Gymnophiona</taxon>
        <taxon>Siphonopidae</taxon>
        <taxon>Microcaecilia</taxon>
    </lineage>
</organism>
<dbReference type="SMART" id="SM00198">
    <property type="entry name" value="SCP"/>
    <property type="match status" value="1"/>
</dbReference>
<dbReference type="RefSeq" id="XP_030051439.1">
    <property type="nucleotide sequence ID" value="XM_030195579.1"/>
</dbReference>
<evidence type="ECO:0000259" key="2">
    <source>
        <dbReference type="SMART" id="SM00198"/>
    </source>
</evidence>
<dbReference type="PROSITE" id="PS01010">
    <property type="entry name" value="CRISP_2"/>
    <property type="match status" value="1"/>
</dbReference>
<dbReference type="GeneID" id="115465168"/>
<sequence>MNTKKPKVQHEIVQFHNEIRRNVIPSASNMLLMTWCDEAAKTARRWANTCSIQHSIDENRTINGKICGENLLMANYPDSWINSIQTWYDEVKHFDYGTGETEPNVMVYHYTQLVWYKSYNIGCAVAYCPHKVYTYFYVCHYCPAGNIENVINMPYQAGKPCADCPDACDKGLCTNPCPYDDRAINCLKYKEFCYVNTEVWNTCQATCLCTTEIK</sequence>
<dbReference type="PRINTS" id="PR00837">
    <property type="entry name" value="V5TPXLIKE"/>
</dbReference>
<feature type="domain" description="SCP" evidence="2">
    <location>
        <begin position="7"/>
        <end position="149"/>
    </location>
</feature>
<dbReference type="InterPro" id="IPR042076">
    <property type="entry name" value="Crisp-like_dom"/>
</dbReference>
<dbReference type="Gene3D" id="3.40.33.10">
    <property type="entry name" value="CAP"/>
    <property type="match status" value="1"/>
</dbReference>
<evidence type="ECO:0000313" key="3">
    <source>
        <dbReference type="Proteomes" id="UP000515156"/>
    </source>
</evidence>
<reference evidence="4" key="1">
    <citation type="submission" date="2025-08" db="UniProtKB">
        <authorList>
            <consortium name="RefSeq"/>
        </authorList>
    </citation>
    <scope>IDENTIFICATION</scope>
</reference>
<dbReference type="InterPro" id="IPR035940">
    <property type="entry name" value="CAP_sf"/>
</dbReference>
<protein>
    <submittedName>
        <fullName evidence="4">Cysteine-rich venom protein-like</fullName>
    </submittedName>
</protein>
<dbReference type="InParanoid" id="A0A6P7XM59"/>
<dbReference type="Gene3D" id="1.10.10.740">
    <property type="entry name" value="Crisp domain"/>
    <property type="match status" value="1"/>
</dbReference>
<dbReference type="Pfam" id="PF00188">
    <property type="entry name" value="CAP"/>
    <property type="match status" value="1"/>
</dbReference>
<evidence type="ECO:0000313" key="4">
    <source>
        <dbReference type="RefSeq" id="XP_030051439.1"/>
    </source>
</evidence>
<dbReference type="FunFam" id="3.40.33.10:FF:000005">
    <property type="entry name" value="Cysteine-rich secretory protein 2"/>
    <property type="match status" value="1"/>
</dbReference>
<proteinExistence type="inferred from homology"/>
<accession>A0A6P7XM59</accession>
<keyword evidence="3" id="KW-1185">Reference proteome</keyword>
<dbReference type="InterPro" id="IPR001283">
    <property type="entry name" value="CRISP-related"/>
</dbReference>
<dbReference type="InterPro" id="IPR014044">
    <property type="entry name" value="CAP_dom"/>
</dbReference>
<dbReference type="GO" id="GO:0005576">
    <property type="term" value="C:extracellular region"/>
    <property type="evidence" value="ECO:0007669"/>
    <property type="project" value="InterPro"/>
</dbReference>
<dbReference type="PANTHER" id="PTHR10334">
    <property type="entry name" value="CYSTEINE-RICH SECRETORY PROTEIN-RELATED"/>
    <property type="match status" value="1"/>
</dbReference>
<dbReference type="SUPFAM" id="SSF55797">
    <property type="entry name" value="PR-1-like"/>
    <property type="match status" value="1"/>
</dbReference>